<organism evidence="11 12">
    <name type="scientific">Glossina palpalis gambiensis</name>
    <dbReference type="NCBI Taxonomy" id="67801"/>
    <lineage>
        <taxon>Eukaryota</taxon>
        <taxon>Metazoa</taxon>
        <taxon>Ecdysozoa</taxon>
        <taxon>Arthropoda</taxon>
        <taxon>Hexapoda</taxon>
        <taxon>Insecta</taxon>
        <taxon>Pterygota</taxon>
        <taxon>Neoptera</taxon>
        <taxon>Endopterygota</taxon>
        <taxon>Diptera</taxon>
        <taxon>Brachycera</taxon>
        <taxon>Muscomorpha</taxon>
        <taxon>Hippoboscoidea</taxon>
        <taxon>Glossinidae</taxon>
        <taxon>Glossina</taxon>
    </lineage>
</organism>
<evidence type="ECO:0008006" key="13">
    <source>
        <dbReference type="Google" id="ProtNLM"/>
    </source>
</evidence>
<dbReference type="GO" id="GO:0005525">
    <property type="term" value="F:GTP binding"/>
    <property type="evidence" value="ECO:0007669"/>
    <property type="project" value="UniProtKB-KW"/>
</dbReference>
<dbReference type="SUPFAM" id="SSF47895">
    <property type="entry name" value="Transducin (alpha subunit), insertion domain"/>
    <property type="match status" value="1"/>
</dbReference>
<feature type="binding site" evidence="10">
    <location>
        <position position="231"/>
    </location>
    <ligand>
        <name>Mg(2+)</name>
        <dbReference type="ChEBI" id="CHEBI:18420"/>
    </ligand>
</feature>
<evidence type="ECO:0000313" key="12">
    <source>
        <dbReference type="Proteomes" id="UP000092460"/>
    </source>
</evidence>
<dbReference type="PANTHER" id="PTHR10218">
    <property type="entry name" value="GTP-BINDING PROTEIN ALPHA SUBUNIT"/>
    <property type="match status" value="1"/>
</dbReference>
<keyword evidence="6 10" id="KW-0460">Magnesium</keyword>
<dbReference type="PRINTS" id="PR00318">
    <property type="entry name" value="GPROTEINA"/>
</dbReference>
<evidence type="ECO:0000313" key="11">
    <source>
        <dbReference type="EnsemblMetazoa" id="GPPI032901-PA"/>
    </source>
</evidence>
<dbReference type="GO" id="GO:0003924">
    <property type="term" value="F:GTPase activity"/>
    <property type="evidence" value="ECO:0007669"/>
    <property type="project" value="InterPro"/>
</dbReference>
<comment type="subunit">
    <text evidence="3">G proteins are composed of 3 units; alpha, beta and gamma. The alpha chain contains the guanine nucleotide binding site.</text>
</comment>
<dbReference type="FunFam" id="1.10.400.10:FF:000010">
    <property type="entry name" value="Guanine nucleotide-binding protein alpha-13 subunit"/>
    <property type="match status" value="1"/>
</dbReference>
<evidence type="ECO:0000256" key="10">
    <source>
        <dbReference type="PIRSR" id="PIRSR601019-2"/>
    </source>
</evidence>
<dbReference type="SUPFAM" id="SSF52540">
    <property type="entry name" value="P-loop containing nucleoside triphosphate hydrolases"/>
    <property type="match status" value="1"/>
</dbReference>
<dbReference type="GO" id="GO:0005737">
    <property type="term" value="C:cytoplasm"/>
    <property type="evidence" value="ECO:0007669"/>
    <property type="project" value="TreeGrafter"/>
</dbReference>
<evidence type="ECO:0000256" key="9">
    <source>
        <dbReference type="PIRSR" id="PIRSR601019-1"/>
    </source>
</evidence>
<feature type="binding site" evidence="9">
    <location>
        <begin position="225"/>
        <end position="231"/>
    </location>
    <ligand>
        <name>GTP</name>
        <dbReference type="ChEBI" id="CHEBI:37565"/>
    </ligand>
</feature>
<reference evidence="12" key="1">
    <citation type="submission" date="2015-01" db="EMBL/GenBank/DDBJ databases">
        <authorList>
            <person name="Aksoy S."/>
            <person name="Warren W."/>
            <person name="Wilson R.K."/>
        </authorList>
    </citation>
    <scope>NUCLEOTIDE SEQUENCE [LARGE SCALE GENOMIC DNA]</scope>
    <source>
        <strain evidence="12">IAEA</strain>
    </source>
</reference>
<dbReference type="EMBL" id="JXJN01015869">
    <property type="status" value="NOT_ANNOTATED_CDS"/>
    <property type="molecule type" value="Genomic_DNA"/>
</dbReference>
<evidence type="ECO:0000256" key="7">
    <source>
        <dbReference type="ARBA" id="ARBA00023134"/>
    </source>
</evidence>
<dbReference type="Gene3D" id="3.40.50.300">
    <property type="entry name" value="P-loop containing nucleotide triphosphate hydrolases"/>
    <property type="match status" value="1"/>
</dbReference>
<evidence type="ECO:0000256" key="2">
    <source>
        <dbReference type="ARBA" id="ARBA00005804"/>
    </source>
</evidence>
<comment type="function">
    <text evidence="1">Guanine nucleotide-binding proteins (G proteins) are involved as modulators or transducers in various transmembrane signaling systems.</text>
</comment>
<dbReference type="GO" id="GO:0046872">
    <property type="term" value="F:metal ion binding"/>
    <property type="evidence" value="ECO:0007669"/>
    <property type="project" value="UniProtKB-KW"/>
</dbReference>
<feature type="binding site" evidence="10">
    <location>
        <position position="77"/>
    </location>
    <ligand>
        <name>Mg(2+)</name>
        <dbReference type="ChEBI" id="CHEBI:18420"/>
    </ligand>
</feature>
<dbReference type="VEuPathDB" id="VectorBase:GPPI032901"/>
<evidence type="ECO:0000256" key="1">
    <source>
        <dbReference type="ARBA" id="ARBA00003069"/>
    </source>
</evidence>
<comment type="similarity">
    <text evidence="2">Belongs to the G-alpha family.</text>
</comment>
<evidence type="ECO:0000256" key="3">
    <source>
        <dbReference type="ARBA" id="ARBA00011356"/>
    </source>
</evidence>
<feature type="binding site" evidence="9">
    <location>
        <position position="406"/>
    </location>
    <ligand>
        <name>GTP</name>
        <dbReference type="ChEBI" id="CHEBI:37565"/>
    </ligand>
</feature>
<evidence type="ECO:0000256" key="4">
    <source>
        <dbReference type="ARBA" id="ARBA00022723"/>
    </source>
</evidence>
<dbReference type="GO" id="GO:0001664">
    <property type="term" value="F:G protein-coupled receptor binding"/>
    <property type="evidence" value="ECO:0007669"/>
    <property type="project" value="TreeGrafter"/>
</dbReference>
<keyword evidence="5 9" id="KW-0547">Nucleotide-binding</keyword>
<dbReference type="InterPro" id="IPR027417">
    <property type="entry name" value="P-loop_NTPase"/>
</dbReference>
<name>A0A1B0BKB5_9MUSC</name>
<dbReference type="GO" id="GO:0031683">
    <property type="term" value="F:G-protein beta/gamma-subunit complex binding"/>
    <property type="evidence" value="ECO:0007669"/>
    <property type="project" value="InterPro"/>
</dbReference>
<keyword evidence="7 9" id="KW-0342">GTP-binding</keyword>
<dbReference type="InterPro" id="IPR001019">
    <property type="entry name" value="Gprotein_alpha_su"/>
</dbReference>
<dbReference type="Proteomes" id="UP000092460">
    <property type="component" value="Unassembled WGS sequence"/>
</dbReference>
<dbReference type="FunFam" id="3.40.50.300:FF:001723">
    <property type="entry name" value="Guanine nucleotide-binding protein G(f) subunit alpha"/>
    <property type="match status" value="1"/>
</dbReference>
<dbReference type="GO" id="GO:0005834">
    <property type="term" value="C:heterotrimeric G-protein complex"/>
    <property type="evidence" value="ECO:0007669"/>
    <property type="project" value="TreeGrafter"/>
</dbReference>
<dbReference type="GO" id="GO:0007606">
    <property type="term" value="P:sensory perception of chemical stimulus"/>
    <property type="evidence" value="ECO:0007669"/>
    <property type="project" value="TreeGrafter"/>
</dbReference>
<keyword evidence="12" id="KW-1185">Reference proteome</keyword>
<feature type="binding site" evidence="9">
    <location>
        <begin position="258"/>
        <end position="262"/>
    </location>
    <ligand>
        <name>GTP</name>
        <dbReference type="ChEBI" id="CHEBI:37565"/>
    </ligand>
</feature>
<dbReference type="PROSITE" id="PS51882">
    <property type="entry name" value="G_ALPHA"/>
    <property type="match status" value="1"/>
</dbReference>
<evidence type="ECO:0000256" key="8">
    <source>
        <dbReference type="ARBA" id="ARBA00023224"/>
    </source>
</evidence>
<dbReference type="PANTHER" id="PTHR10218:SF367">
    <property type="entry name" value="GUANINE NUCLEOTIDE-BINDING PROTEIN G(F) SUBUNIT ALPHA"/>
    <property type="match status" value="1"/>
</dbReference>
<proteinExistence type="inferred from homology"/>
<sequence length="434" mass="50424">MKLRMLRCLRHSKTHTHDLESTAVAAAAAAATTTTNTTTTPPPHTTEQIKQQCNDMQKKFQEPIKILLLGTAESGKTTIIKQMRILHINGYTNDERRDQIPEIYQNIHESVYQLVQHMTILGLEYQSCASRNSAAYIISLGETAPESDKKHLPKYTLARQLKLKITPFTQIEYCDHVMTLWNDLGIRTCFGRSNEFPLLDSTKYFLDNFERISDYDYIPSTEDILHSRKVTTGIHKITFRVKIPKTLGGGEQEFRMYDVGGQRDQRNKWIQAFEGIQAVLFLISCADFDQSLREDPLQNRLQEALNLFRGVWQNRFLASAGIIVFLNKQDIMERKIRTGTHIVDYFPEFEEFCNSPQAENYFDECDWTKKFIKQKLIDITQEPVKRPSRNKMDYSKRECYYHFTVATDTSCIRKVFNDVHQMILHEHMASVALL</sequence>
<dbReference type="CDD" id="cd00066">
    <property type="entry name" value="G-alpha"/>
    <property type="match status" value="1"/>
</dbReference>
<reference evidence="11" key="2">
    <citation type="submission" date="2020-05" db="UniProtKB">
        <authorList>
            <consortium name="EnsemblMetazoa"/>
        </authorList>
    </citation>
    <scope>IDENTIFICATION</scope>
    <source>
        <strain evidence="11">IAEA</strain>
    </source>
</reference>
<dbReference type="SMART" id="SM00275">
    <property type="entry name" value="G_alpha"/>
    <property type="match status" value="1"/>
</dbReference>
<accession>A0A1B0BKB5</accession>
<protein>
    <recommendedName>
        <fullName evidence="13">Guanine nucleotide-binding protein G(F) subunit alpha</fullName>
    </recommendedName>
</protein>
<dbReference type="STRING" id="67801.A0A1B0BKB5"/>
<feature type="binding site" evidence="9">
    <location>
        <begin position="200"/>
        <end position="201"/>
    </location>
    <ligand>
        <name>GTP</name>
        <dbReference type="ChEBI" id="CHEBI:37565"/>
    </ligand>
</feature>
<evidence type="ECO:0000256" key="6">
    <source>
        <dbReference type="ARBA" id="ARBA00022842"/>
    </source>
</evidence>
<dbReference type="EnsemblMetazoa" id="GPPI032901-RA">
    <property type="protein sequence ID" value="GPPI032901-PA"/>
    <property type="gene ID" value="GPPI032901"/>
</dbReference>
<dbReference type="Pfam" id="PF00503">
    <property type="entry name" value="G-alpha"/>
    <property type="match status" value="1"/>
</dbReference>
<dbReference type="AlphaFoldDB" id="A0A1B0BKB5"/>
<dbReference type="InterPro" id="IPR011025">
    <property type="entry name" value="GproteinA_insert"/>
</dbReference>
<feature type="binding site" evidence="9">
    <location>
        <begin position="73"/>
        <end position="78"/>
    </location>
    <ligand>
        <name>GTP</name>
        <dbReference type="ChEBI" id="CHEBI:37565"/>
    </ligand>
</feature>
<dbReference type="Gene3D" id="1.10.400.10">
    <property type="entry name" value="GI Alpha 1, domain 2-like"/>
    <property type="match status" value="1"/>
</dbReference>
<feature type="binding site" evidence="9">
    <location>
        <begin position="327"/>
        <end position="330"/>
    </location>
    <ligand>
        <name>GTP</name>
        <dbReference type="ChEBI" id="CHEBI:37565"/>
    </ligand>
</feature>
<dbReference type="GO" id="GO:0007191">
    <property type="term" value="P:adenylate cyclase-activating dopamine receptor signaling pathway"/>
    <property type="evidence" value="ECO:0007669"/>
    <property type="project" value="TreeGrafter"/>
</dbReference>
<evidence type="ECO:0000256" key="5">
    <source>
        <dbReference type="ARBA" id="ARBA00022741"/>
    </source>
</evidence>
<keyword evidence="8" id="KW-0807">Transducer</keyword>
<keyword evidence="4 10" id="KW-0479">Metal-binding</keyword>